<sequence length="210" mass="23279">MLEMVKKYSFTIPYWHQVGLSLIQLAGIESGMRMEPFYVYVGENLTPNVSTIMQLNLHGDLFDLEAKLGKIKEHAPGAHSSCSLMIALTKGNADLLAGHGTWTGYNTMLRIQKKFTFEYHKTFDSSELIPGNGVAFSSYPGRLISGDDFYVLSSGLVVSETTIENNNRSLYAHTASRGTVFSWVRNLVANRLASSSSEWAEVYAYNNSGT</sequence>
<keyword evidence="9" id="KW-1185">Reference proteome</keyword>
<proteinExistence type="inferred from homology"/>
<evidence type="ECO:0000256" key="2">
    <source>
        <dbReference type="ARBA" id="ARBA00022729"/>
    </source>
</evidence>
<dbReference type="PANTHER" id="PTHR12370">
    <property type="entry name" value="PHOSPHOLIPASE B-RELATED"/>
    <property type="match status" value="1"/>
</dbReference>
<protein>
    <recommendedName>
        <fullName evidence="7">Phospholipase B-like</fullName>
        <ecNumber evidence="7">3.1.1.-</ecNumber>
    </recommendedName>
</protein>
<name>A0A1V9XI65_9ACAR</name>
<dbReference type="Gene3D" id="3.60.60.30">
    <property type="match status" value="1"/>
</dbReference>
<dbReference type="Pfam" id="PF04916">
    <property type="entry name" value="Phospholip_B"/>
    <property type="match status" value="1"/>
</dbReference>
<comment type="similarity">
    <text evidence="1 7">Belongs to the phospholipase B-like family.</text>
</comment>
<comment type="function">
    <text evidence="7">Putative phospholipase.</text>
</comment>
<gene>
    <name evidence="8" type="ORF">BIW11_03654</name>
</gene>
<comment type="caution">
    <text evidence="8">The sequence shown here is derived from an EMBL/GenBank/DDBJ whole genome shotgun (WGS) entry which is preliminary data.</text>
</comment>
<evidence type="ECO:0000313" key="9">
    <source>
        <dbReference type="Proteomes" id="UP000192247"/>
    </source>
</evidence>
<dbReference type="OrthoDB" id="443524at2759"/>
<evidence type="ECO:0000256" key="4">
    <source>
        <dbReference type="ARBA" id="ARBA00022963"/>
    </source>
</evidence>
<dbReference type="EMBL" id="MNPL01010543">
    <property type="protein sequence ID" value="OQR73063.1"/>
    <property type="molecule type" value="Genomic_DNA"/>
</dbReference>
<organism evidence="8 9">
    <name type="scientific">Tropilaelaps mercedesae</name>
    <dbReference type="NCBI Taxonomy" id="418985"/>
    <lineage>
        <taxon>Eukaryota</taxon>
        <taxon>Metazoa</taxon>
        <taxon>Ecdysozoa</taxon>
        <taxon>Arthropoda</taxon>
        <taxon>Chelicerata</taxon>
        <taxon>Arachnida</taxon>
        <taxon>Acari</taxon>
        <taxon>Parasitiformes</taxon>
        <taxon>Mesostigmata</taxon>
        <taxon>Gamasina</taxon>
        <taxon>Dermanyssoidea</taxon>
        <taxon>Laelapidae</taxon>
        <taxon>Tropilaelaps</taxon>
    </lineage>
</organism>
<evidence type="ECO:0000256" key="7">
    <source>
        <dbReference type="RuleBase" id="RU364138"/>
    </source>
</evidence>
<keyword evidence="3 7" id="KW-0378">Hydrolase</keyword>
<dbReference type="PANTHER" id="PTHR12370:SF3">
    <property type="entry name" value="PHOSPHOLIPASE B-LIKE 2-RELATED"/>
    <property type="match status" value="1"/>
</dbReference>
<dbReference type="GO" id="GO:0005576">
    <property type="term" value="C:extracellular region"/>
    <property type="evidence" value="ECO:0007669"/>
    <property type="project" value="TreeGrafter"/>
</dbReference>
<evidence type="ECO:0000313" key="8">
    <source>
        <dbReference type="EMBL" id="OQR73063.1"/>
    </source>
</evidence>
<evidence type="ECO:0000256" key="6">
    <source>
        <dbReference type="ARBA" id="ARBA00023180"/>
    </source>
</evidence>
<dbReference type="GO" id="GO:0004620">
    <property type="term" value="F:phospholipase activity"/>
    <property type="evidence" value="ECO:0007669"/>
    <property type="project" value="InterPro"/>
</dbReference>
<reference evidence="8 9" key="1">
    <citation type="journal article" date="2017" name="Gigascience">
        <title>Draft genome of the honey bee ectoparasitic mite, Tropilaelaps mercedesae, is shaped by the parasitic life history.</title>
        <authorList>
            <person name="Dong X."/>
            <person name="Armstrong S.D."/>
            <person name="Xia D."/>
            <person name="Makepeace B.L."/>
            <person name="Darby A.C."/>
            <person name="Kadowaki T."/>
        </authorList>
    </citation>
    <scope>NUCLEOTIDE SEQUENCE [LARGE SCALE GENOMIC DNA]</scope>
    <source>
        <strain evidence="8">Wuxi-XJTLU</strain>
    </source>
</reference>
<keyword evidence="2" id="KW-0732">Signal</keyword>
<dbReference type="GO" id="GO:0009395">
    <property type="term" value="P:phospholipid catabolic process"/>
    <property type="evidence" value="ECO:0007669"/>
    <property type="project" value="TreeGrafter"/>
</dbReference>
<dbReference type="STRING" id="418985.A0A1V9XI65"/>
<dbReference type="EC" id="3.1.1.-" evidence="7"/>
<keyword evidence="6" id="KW-0325">Glycoprotein</keyword>
<accession>A0A1V9XI65</accession>
<keyword evidence="5 7" id="KW-0443">Lipid metabolism</keyword>
<dbReference type="InParanoid" id="A0A1V9XI65"/>
<evidence type="ECO:0000256" key="5">
    <source>
        <dbReference type="ARBA" id="ARBA00023098"/>
    </source>
</evidence>
<evidence type="ECO:0000256" key="3">
    <source>
        <dbReference type="ARBA" id="ARBA00022801"/>
    </source>
</evidence>
<dbReference type="Proteomes" id="UP000192247">
    <property type="component" value="Unassembled WGS sequence"/>
</dbReference>
<dbReference type="InterPro" id="IPR007000">
    <property type="entry name" value="PLipase_B-like"/>
</dbReference>
<keyword evidence="4 7" id="KW-0442">Lipid degradation</keyword>
<evidence type="ECO:0000256" key="1">
    <source>
        <dbReference type="ARBA" id="ARBA00007835"/>
    </source>
</evidence>
<dbReference type="AlphaFoldDB" id="A0A1V9XI65"/>